<name>A0ABV4XJ34_9CYAN</name>
<feature type="region of interest" description="Disordered" evidence="1">
    <location>
        <begin position="75"/>
        <end position="142"/>
    </location>
</feature>
<dbReference type="RefSeq" id="WP_413261409.1">
    <property type="nucleotide sequence ID" value="NZ_JBHFNR010000015.1"/>
</dbReference>
<evidence type="ECO:0000313" key="3">
    <source>
        <dbReference type="Proteomes" id="UP001576784"/>
    </source>
</evidence>
<evidence type="ECO:0000313" key="2">
    <source>
        <dbReference type="EMBL" id="MFB2891721.1"/>
    </source>
</evidence>
<comment type="caution">
    <text evidence="2">The sequence shown here is derived from an EMBL/GenBank/DDBJ whole genome shotgun (WGS) entry which is preliminary data.</text>
</comment>
<reference evidence="2 3" key="1">
    <citation type="submission" date="2024-09" db="EMBL/GenBank/DDBJ databases">
        <title>Floridaenema gen nov. (Aerosakkonemataceae, Aerosakkonematales ord. nov., Cyanobacteria) from benthic tropical and subtropical fresh waters, with the description of four new species.</title>
        <authorList>
            <person name="Moretto J.A."/>
            <person name="Berthold D.E."/>
            <person name="Lefler F.W."/>
            <person name="Huang I.-S."/>
            <person name="Laughinghouse H. IV."/>
        </authorList>
    </citation>
    <scope>NUCLEOTIDE SEQUENCE [LARGE SCALE GENOMIC DNA]</scope>
    <source>
        <strain evidence="2 3">BLCC-F50</strain>
    </source>
</reference>
<gene>
    <name evidence="2" type="ORF">ACE1CI_02140</name>
</gene>
<dbReference type="Proteomes" id="UP001576784">
    <property type="component" value="Unassembled WGS sequence"/>
</dbReference>
<accession>A0ABV4XJ34</accession>
<dbReference type="Pfam" id="PF17342">
    <property type="entry name" value="DUF5372"/>
    <property type="match status" value="1"/>
</dbReference>
<organism evidence="2 3">
    <name type="scientific">Floridaenema flaviceps BLCC-F50</name>
    <dbReference type="NCBI Taxonomy" id="3153642"/>
    <lineage>
        <taxon>Bacteria</taxon>
        <taxon>Bacillati</taxon>
        <taxon>Cyanobacteriota</taxon>
        <taxon>Cyanophyceae</taxon>
        <taxon>Oscillatoriophycideae</taxon>
        <taxon>Aerosakkonematales</taxon>
        <taxon>Aerosakkonemataceae</taxon>
        <taxon>Floridanema</taxon>
        <taxon>Floridanema flaviceps</taxon>
    </lineage>
</organism>
<keyword evidence="3" id="KW-1185">Reference proteome</keyword>
<sequence>MHPLCGQTLTVHQIRQAGKQTRVILEHPDGGLLSVPISETSFSPPPPSPKIGGMTPLFDPGKLLRLTLLVSTHGATMSEQVSSSPEDEEVVERKIDAKTNASAQNRNRRHRPIKSAINQPDSAVSGKNPRPTTDRANNGEEA</sequence>
<proteinExistence type="predicted"/>
<protein>
    <submittedName>
        <fullName evidence="2">DUF5372 family protein</fullName>
    </submittedName>
</protein>
<dbReference type="InterPro" id="IPR035315">
    <property type="entry name" value="DUF5372"/>
</dbReference>
<evidence type="ECO:0000256" key="1">
    <source>
        <dbReference type="SAM" id="MobiDB-lite"/>
    </source>
</evidence>
<dbReference type="EMBL" id="JBHFNR010000015">
    <property type="protein sequence ID" value="MFB2891721.1"/>
    <property type="molecule type" value="Genomic_DNA"/>
</dbReference>